<reference evidence="4 5" key="1">
    <citation type="submission" date="2016-10" db="EMBL/GenBank/DDBJ databases">
        <authorList>
            <person name="de Groot N.N."/>
        </authorList>
    </citation>
    <scope>NUCLEOTIDE SEQUENCE [LARGE SCALE GENOMIC DNA]</scope>
    <source>
        <strain evidence="4 5">DSM 23413</strain>
    </source>
</reference>
<dbReference type="GO" id="GO:0000160">
    <property type="term" value="P:phosphorelay signal transduction system"/>
    <property type="evidence" value="ECO:0007669"/>
    <property type="project" value="InterPro"/>
</dbReference>
<organism evidence="4 5">
    <name type="scientific">Jhaorihella thermophila</name>
    <dbReference type="NCBI Taxonomy" id="488547"/>
    <lineage>
        <taxon>Bacteria</taxon>
        <taxon>Pseudomonadati</taxon>
        <taxon>Pseudomonadota</taxon>
        <taxon>Alphaproteobacteria</taxon>
        <taxon>Rhodobacterales</taxon>
        <taxon>Paracoccaceae</taxon>
        <taxon>Jhaorihella</taxon>
    </lineage>
</organism>
<dbReference type="EMBL" id="FNVD01000021">
    <property type="protein sequence ID" value="SEG25766.1"/>
    <property type="molecule type" value="Genomic_DNA"/>
</dbReference>
<evidence type="ECO:0000313" key="5">
    <source>
        <dbReference type="Proteomes" id="UP000236742"/>
    </source>
</evidence>
<evidence type="ECO:0000259" key="3">
    <source>
        <dbReference type="PROSITE" id="PS50110"/>
    </source>
</evidence>
<dbReference type="PROSITE" id="PS50110">
    <property type="entry name" value="RESPONSE_REGULATORY"/>
    <property type="match status" value="1"/>
</dbReference>
<evidence type="ECO:0000313" key="4">
    <source>
        <dbReference type="EMBL" id="SEG25766.1"/>
    </source>
</evidence>
<dbReference type="SUPFAM" id="SSF52172">
    <property type="entry name" value="CheY-like"/>
    <property type="match status" value="1"/>
</dbReference>
<protein>
    <submittedName>
        <fullName evidence="4">Response regulator receiver domain-containing protein</fullName>
    </submittedName>
</protein>
<feature type="modified residue" description="4-aspartylphosphate" evidence="2">
    <location>
        <position position="73"/>
    </location>
</feature>
<accession>A0A1H5YQX9</accession>
<dbReference type="CDD" id="cd00156">
    <property type="entry name" value="REC"/>
    <property type="match status" value="1"/>
</dbReference>
<sequence length="246" mass="26129">MDDSDIFSLPHHMPTPSRPLMGWTILVVEDSLYASDAVRLLCLRSGARIRRADCLASARRHLQVYRPSAIIVDLGLPDGSGLGLIAELNAAVPRIPVIIAVSGEDTVAQAALDAGADRFLAKPIHSLAQFQEAVLSGSESDASRPLVLRHAGDVTVTPDPVAYRDDMAHAEEILRDDSEDAALDYVARFLGGVARSAGDSALERAAAHVIEARASGMPVTPFAAQMAGLVRERMQTTDKTLVGMAG</sequence>
<dbReference type="SMART" id="SM00448">
    <property type="entry name" value="REC"/>
    <property type="match status" value="1"/>
</dbReference>
<gene>
    <name evidence="4" type="ORF">SAMN05421751_1214</name>
</gene>
<evidence type="ECO:0000256" key="1">
    <source>
        <dbReference type="ARBA" id="ARBA00022553"/>
    </source>
</evidence>
<dbReference type="OrthoDB" id="7831674at2"/>
<dbReference type="PANTHER" id="PTHR44591:SF25">
    <property type="entry name" value="CHEMOTAXIS TWO-COMPONENT RESPONSE REGULATOR"/>
    <property type="match status" value="1"/>
</dbReference>
<proteinExistence type="predicted"/>
<dbReference type="InterPro" id="IPR050595">
    <property type="entry name" value="Bact_response_regulator"/>
</dbReference>
<dbReference type="InterPro" id="IPR011006">
    <property type="entry name" value="CheY-like_superfamily"/>
</dbReference>
<dbReference type="PANTHER" id="PTHR44591">
    <property type="entry name" value="STRESS RESPONSE REGULATOR PROTEIN 1"/>
    <property type="match status" value="1"/>
</dbReference>
<keyword evidence="1 2" id="KW-0597">Phosphoprotein</keyword>
<dbReference type="Pfam" id="PF00072">
    <property type="entry name" value="Response_reg"/>
    <property type="match status" value="1"/>
</dbReference>
<evidence type="ECO:0000256" key="2">
    <source>
        <dbReference type="PROSITE-ProRule" id="PRU00169"/>
    </source>
</evidence>
<name>A0A1H5YQX9_9RHOB</name>
<dbReference type="Gene3D" id="3.40.50.2300">
    <property type="match status" value="1"/>
</dbReference>
<dbReference type="RefSeq" id="WP_104009115.1">
    <property type="nucleotide sequence ID" value="NZ_FNVD01000021.1"/>
</dbReference>
<dbReference type="Proteomes" id="UP000236742">
    <property type="component" value="Unassembled WGS sequence"/>
</dbReference>
<feature type="domain" description="Response regulatory" evidence="3">
    <location>
        <begin position="24"/>
        <end position="137"/>
    </location>
</feature>
<dbReference type="AlphaFoldDB" id="A0A1H5YQX9"/>
<dbReference type="InterPro" id="IPR001789">
    <property type="entry name" value="Sig_transdc_resp-reg_receiver"/>
</dbReference>
<keyword evidence="5" id="KW-1185">Reference proteome</keyword>